<evidence type="ECO:0000256" key="7">
    <source>
        <dbReference type="ARBA" id="ARBA00022989"/>
    </source>
</evidence>
<dbReference type="OrthoDB" id="9790669at2"/>
<feature type="domain" description="Response regulatory" evidence="11">
    <location>
        <begin position="10"/>
        <end position="129"/>
    </location>
</feature>
<sequence>MKSRYPEKLEILAVEDGPENQVLLQLFLKEYPCRIDVANNGEEAVRMYSLKPYDVVLMDMLMPVKDGYEATRDIRGIEKEQHRDPAHIIALTAHTLEEQIRRCERAGCNFILHKPLSPEQLWELLNLIRIEPVQLVVLKEELEDLIPGYIDNRYLDLHRITILLERRDYESIGLIGHRMKGSGSGYGLDTISRLGIELATAAAFEQSSRIADVVKELALFLERIKIIYLGQDDQA</sequence>
<reference evidence="12 13" key="1">
    <citation type="submission" date="2018-10" db="EMBL/GenBank/DDBJ databases">
        <title>Cohnella sp. M2MS4P-1, whole genome shotgun sequence.</title>
        <authorList>
            <person name="Tuo L."/>
        </authorList>
    </citation>
    <scope>NUCLEOTIDE SEQUENCE [LARGE SCALE GENOMIC DNA]</scope>
    <source>
        <strain evidence="12 13">M2MS4P-1</strain>
    </source>
</reference>
<evidence type="ECO:0000256" key="9">
    <source>
        <dbReference type="ARBA" id="ARBA00023136"/>
    </source>
</evidence>
<keyword evidence="8" id="KW-0902">Two-component regulatory system</keyword>
<dbReference type="SUPFAM" id="SSF52172">
    <property type="entry name" value="CheY-like"/>
    <property type="match status" value="1"/>
</dbReference>
<dbReference type="SMART" id="SM00448">
    <property type="entry name" value="REC"/>
    <property type="match status" value="1"/>
</dbReference>
<protein>
    <submittedName>
        <fullName evidence="12">Response regulator</fullName>
    </submittedName>
</protein>
<dbReference type="CDD" id="cd17546">
    <property type="entry name" value="REC_hyHK_CKI1_RcsC-like"/>
    <property type="match status" value="1"/>
</dbReference>
<organism evidence="12 13">
    <name type="scientific">Cohnella endophytica</name>
    <dbReference type="NCBI Taxonomy" id="2419778"/>
    <lineage>
        <taxon>Bacteria</taxon>
        <taxon>Bacillati</taxon>
        <taxon>Bacillota</taxon>
        <taxon>Bacilli</taxon>
        <taxon>Bacillales</taxon>
        <taxon>Paenibacillaceae</taxon>
        <taxon>Cohnella</taxon>
    </lineage>
</organism>
<dbReference type="GO" id="GO:0005524">
    <property type="term" value="F:ATP binding"/>
    <property type="evidence" value="ECO:0007669"/>
    <property type="project" value="UniProtKB-KW"/>
</dbReference>
<keyword evidence="2" id="KW-1003">Cell membrane</keyword>
<evidence type="ECO:0000313" key="13">
    <source>
        <dbReference type="Proteomes" id="UP000282076"/>
    </source>
</evidence>
<evidence type="ECO:0000256" key="6">
    <source>
        <dbReference type="ARBA" id="ARBA00022840"/>
    </source>
</evidence>
<evidence type="ECO:0000256" key="3">
    <source>
        <dbReference type="ARBA" id="ARBA00022553"/>
    </source>
</evidence>
<evidence type="ECO:0000256" key="4">
    <source>
        <dbReference type="ARBA" id="ARBA00022692"/>
    </source>
</evidence>
<feature type="modified residue" description="4-aspartylphosphate" evidence="10">
    <location>
        <position position="59"/>
    </location>
</feature>
<dbReference type="GO" id="GO:0005886">
    <property type="term" value="C:plasma membrane"/>
    <property type="evidence" value="ECO:0007669"/>
    <property type="project" value="UniProtKB-SubCell"/>
</dbReference>
<keyword evidence="9" id="KW-0472">Membrane</keyword>
<dbReference type="PANTHER" id="PTHR45339:SF1">
    <property type="entry name" value="HYBRID SIGNAL TRANSDUCTION HISTIDINE KINASE J"/>
    <property type="match status" value="1"/>
</dbReference>
<evidence type="ECO:0000256" key="10">
    <source>
        <dbReference type="PROSITE-ProRule" id="PRU00169"/>
    </source>
</evidence>
<dbReference type="AlphaFoldDB" id="A0A494XGN2"/>
<keyword evidence="13" id="KW-1185">Reference proteome</keyword>
<dbReference type="PANTHER" id="PTHR45339">
    <property type="entry name" value="HYBRID SIGNAL TRANSDUCTION HISTIDINE KINASE J"/>
    <property type="match status" value="1"/>
</dbReference>
<dbReference type="InterPro" id="IPR036641">
    <property type="entry name" value="HPT_dom_sf"/>
</dbReference>
<dbReference type="InterPro" id="IPR001789">
    <property type="entry name" value="Sig_transdc_resp-reg_receiver"/>
</dbReference>
<keyword evidence="3 10" id="KW-0597">Phosphoprotein</keyword>
<dbReference type="GO" id="GO:0000160">
    <property type="term" value="P:phosphorelay signal transduction system"/>
    <property type="evidence" value="ECO:0007669"/>
    <property type="project" value="UniProtKB-KW"/>
</dbReference>
<evidence type="ECO:0000256" key="5">
    <source>
        <dbReference type="ARBA" id="ARBA00022741"/>
    </source>
</evidence>
<evidence type="ECO:0000259" key="11">
    <source>
        <dbReference type="PROSITE" id="PS50110"/>
    </source>
</evidence>
<dbReference type="Gene3D" id="3.40.50.2300">
    <property type="match status" value="1"/>
</dbReference>
<name>A0A494XGN2_9BACL</name>
<dbReference type="Pfam" id="PF00072">
    <property type="entry name" value="Response_reg"/>
    <property type="match status" value="1"/>
</dbReference>
<keyword evidence="4" id="KW-0812">Transmembrane</keyword>
<dbReference type="InterPro" id="IPR011006">
    <property type="entry name" value="CheY-like_superfamily"/>
</dbReference>
<evidence type="ECO:0000256" key="2">
    <source>
        <dbReference type="ARBA" id="ARBA00022475"/>
    </source>
</evidence>
<accession>A0A494XGN2</accession>
<dbReference type="PROSITE" id="PS50110">
    <property type="entry name" value="RESPONSE_REGULATORY"/>
    <property type="match status" value="1"/>
</dbReference>
<dbReference type="Proteomes" id="UP000282076">
    <property type="component" value="Unassembled WGS sequence"/>
</dbReference>
<proteinExistence type="predicted"/>
<evidence type="ECO:0000256" key="1">
    <source>
        <dbReference type="ARBA" id="ARBA00004651"/>
    </source>
</evidence>
<keyword evidence="5" id="KW-0547">Nucleotide-binding</keyword>
<dbReference type="Gene3D" id="1.20.120.160">
    <property type="entry name" value="HPT domain"/>
    <property type="match status" value="1"/>
</dbReference>
<evidence type="ECO:0000256" key="8">
    <source>
        <dbReference type="ARBA" id="ARBA00023012"/>
    </source>
</evidence>
<evidence type="ECO:0000313" key="12">
    <source>
        <dbReference type="EMBL" id="RKP49895.1"/>
    </source>
</evidence>
<comment type="subcellular location">
    <subcellularLocation>
        <location evidence="1">Cell membrane</location>
        <topology evidence="1">Multi-pass membrane protein</topology>
    </subcellularLocation>
</comment>
<keyword evidence="6" id="KW-0067">ATP-binding</keyword>
<dbReference type="SUPFAM" id="SSF47226">
    <property type="entry name" value="Histidine-containing phosphotransfer domain, HPT domain"/>
    <property type="match status" value="1"/>
</dbReference>
<keyword evidence="7" id="KW-1133">Transmembrane helix</keyword>
<dbReference type="EMBL" id="RBZM01000008">
    <property type="protein sequence ID" value="RKP49895.1"/>
    <property type="molecule type" value="Genomic_DNA"/>
</dbReference>
<dbReference type="RefSeq" id="WP_120978578.1">
    <property type="nucleotide sequence ID" value="NZ_RBZM01000008.1"/>
</dbReference>
<comment type="caution">
    <text evidence="12">The sequence shown here is derived from an EMBL/GenBank/DDBJ whole genome shotgun (WGS) entry which is preliminary data.</text>
</comment>
<gene>
    <name evidence="12" type="ORF">D7Z26_18885</name>
</gene>